<accession>W2SE12</accession>
<dbReference type="GeneID" id="19967811"/>
<feature type="compositionally biased region" description="Basic and acidic residues" evidence="6">
    <location>
        <begin position="771"/>
        <end position="782"/>
    </location>
</feature>
<feature type="region of interest" description="Disordered" evidence="6">
    <location>
        <begin position="1"/>
        <end position="103"/>
    </location>
</feature>
<proteinExistence type="predicted"/>
<feature type="compositionally biased region" description="Pro residues" evidence="6">
    <location>
        <begin position="1462"/>
        <end position="1481"/>
    </location>
</feature>
<evidence type="ECO:0000259" key="7">
    <source>
        <dbReference type="PROSITE" id="PS50016"/>
    </source>
</evidence>
<dbReference type="SMART" id="SM00439">
    <property type="entry name" value="BAH"/>
    <property type="match status" value="1"/>
</dbReference>
<dbReference type="RefSeq" id="XP_008711000.1">
    <property type="nucleotide sequence ID" value="XM_008712778.1"/>
</dbReference>
<feature type="region of interest" description="Disordered" evidence="6">
    <location>
        <begin position="1053"/>
        <end position="1092"/>
    </location>
</feature>
<evidence type="ECO:0000259" key="10">
    <source>
        <dbReference type="PROSITE" id="PS51293"/>
    </source>
</evidence>
<evidence type="ECO:0008006" key="14">
    <source>
        <dbReference type="Google" id="ProtNLM"/>
    </source>
</evidence>
<evidence type="ECO:0000256" key="1">
    <source>
        <dbReference type="ARBA" id="ARBA00022723"/>
    </source>
</evidence>
<evidence type="ECO:0000259" key="8">
    <source>
        <dbReference type="PROSITE" id="PS51038"/>
    </source>
</evidence>
<gene>
    <name evidence="12" type="ORF">HMPREF1541_00472</name>
</gene>
<dbReference type="Gene3D" id="3.30.40.10">
    <property type="entry name" value="Zinc/RING finger domain, C3HC4 (zinc finger)"/>
    <property type="match status" value="3"/>
</dbReference>
<feature type="domain" description="PHD-type" evidence="7">
    <location>
        <begin position="386"/>
        <end position="438"/>
    </location>
</feature>
<evidence type="ECO:0000256" key="4">
    <source>
        <dbReference type="ARBA" id="ARBA00023242"/>
    </source>
</evidence>
<dbReference type="PANTHER" id="PTHR47672">
    <property type="entry name" value="E3 UBIQUITIN-PROTEIN LIGASE SNT2"/>
    <property type="match status" value="1"/>
</dbReference>
<evidence type="ECO:0000256" key="2">
    <source>
        <dbReference type="ARBA" id="ARBA00022771"/>
    </source>
</evidence>
<feature type="compositionally biased region" description="Polar residues" evidence="6">
    <location>
        <begin position="1725"/>
        <end position="1734"/>
    </location>
</feature>
<dbReference type="PROSITE" id="PS51293">
    <property type="entry name" value="SANT"/>
    <property type="match status" value="1"/>
</dbReference>
<evidence type="ECO:0000256" key="5">
    <source>
        <dbReference type="PROSITE-ProRule" id="PRU00146"/>
    </source>
</evidence>
<feature type="region of interest" description="Disordered" evidence="6">
    <location>
        <begin position="763"/>
        <end position="786"/>
    </location>
</feature>
<feature type="compositionally biased region" description="Polar residues" evidence="6">
    <location>
        <begin position="54"/>
        <end position="72"/>
    </location>
</feature>
<dbReference type="STRING" id="1220924.W2SE12"/>
<feature type="compositionally biased region" description="Low complexity" evidence="6">
    <location>
        <begin position="177"/>
        <end position="193"/>
    </location>
</feature>
<dbReference type="InterPro" id="IPR009057">
    <property type="entry name" value="Homeodomain-like_sf"/>
</dbReference>
<dbReference type="InterPro" id="IPR013083">
    <property type="entry name" value="Znf_RING/FYVE/PHD"/>
</dbReference>
<dbReference type="InterPro" id="IPR000949">
    <property type="entry name" value="ELM2_dom"/>
</dbReference>
<feature type="region of interest" description="Disordered" evidence="6">
    <location>
        <begin position="444"/>
        <end position="466"/>
    </location>
</feature>
<feature type="domain" description="BAH" evidence="8">
    <location>
        <begin position="231"/>
        <end position="349"/>
    </location>
</feature>
<keyword evidence="4" id="KW-0539">Nucleus</keyword>
<dbReference type="SUPFAM" id="SSF57903">
    <property type="entry name" value="FYVE/PHD zinc finger"/>
    <property type="match status" value="2"/>
</dbReference>
<feature type="domain" description="SANT" evidence="10">
    <location>
        <begin position="708"/>
        <end position="753"/>
    </location>
</feature>
<dbReference type="PROSITE" id="PS51805">
    <property type="entry name" value="EPHD"/>
    <property type="match status" value="1"/>
</dbReference>
<dbReference type="HOGENOM" id="CLU_001514_0_0_1"/>
<feature type="domain" description="PHD-type" evidence="11">
    <location>
        <begin position="1083"/>
        <end position="1203"/>
    </location>
</feature>
<dbReference type="InterPro" id="IPR043151">
    <property type="entry name" value="BAH_sf"/>
</dbReference>
<dbReference type="CDD" id="cd15571">
    <property type="entry name" value="ePHD"/>
    <property type="match status" value="1"/>
</dbReference>
<feature type="region of interest" description="Disordered" evidence="6">
    <location>
        <begin position="925"/>
        <end position="945"/>
    </location>
</feature>
<dbReference type="GO" id="GO:0004842">
    <property type="term" value="F:ubiquitin-protein transferase activity"/>
    <property type="evidence" value="ECO:0007669"/>
    <property type="project" value="TreeGrafter"/>
</dbReference>
<dbReference type="InterPro" id="IPR001965">
    <property type="entry name" value="Znf_PHD"/>
</dbReference>
<sequence length="1734" mass="190834">MSTADADPIHSVDSDAPPPLPPTSRPLDLLPPRTNSHHAQPAPTPDPAGPEDLPQSQPMTTTHSASSQNPDTDNVDINAAGPYGTRSRNRGPRINYADDKELDMEIEAAGRIGKGASRKAAAVAAASTPTGSGTNVSNGFSTINSVSIPNGELAAQNNTVNPNHAPAPAPSKKRKQPGGSATASGTTTPFAPGSRHQPAQSAHYVASNMMSFTKSGGRLNSKKQLVADDGTTLEADDHTYLVCEPPGEAYYLARIMEFLHVNNDPTAPIDAVRVNWYYRPKDIGRRVQETRLVFASMHSDTCPLASLRGKCHIEHIASIDSLETYRKQKDCFWFDKLYDRYMQRYYEVVPTSRVVNVPQRVKDVLDERWKFVLIEVGRSRDLTSASKRCIRCEQFAANHDSVDCAVCKNTYHMRCVRPPLLKKPARGFAWACAACSRKQELRLEARNTPTASESAQTPDDEAMDEDEDDNIRLAADTRDSSAAPEEHPPPTAAQIAQANLWPWRYLGVHSRVEDALDYDDRIYPRASSRLGPRHQANVNVWHGRPVQLVKPAEIKKKYQKHTTSKKDGKLSKDTLAQMEAEKDSRQKRPKWVLDEPVGYVARGEDEMVEIRGKKEYTAQLTFKMPDPSKFTERGLDEPAKAVDGEKLVDDYITQVKKLAGQYDIEETSVDLLTKAVEKLQANDYDAEKALAAMRSLSKRSDLKLPDLNREEVKRFEEGVQKYGSELHLVARHVGTVKESRVVRFYYMWKKSERGRQIWGNYEGRRSKKESRRADKSDGKIDDVADDADDSAYDNDKAAAKKRGFECKFCMTRQSRIWRRAPGTSPGTLVPGDSAAKNSKDKSGWLVLALCGKCAYLWRRYAIQYENIEEISRKIAAAGGRAAKRKIDEELLQIHYEAHFEAGDPISLHTANEVHKAGVEVPQNLVQHEEPPKKKAKADKDVSAAATPEIIPEKKKPAEKIPEAPLEPEAPRVKIHPCAVCHVIEVPGQRLLKCRDCRLHVHGACYGVAPNVSTVPWFCDMCRNDHNLQVSTIYECLLCPVTHTPQELMEPLKVSHKKKTDREREKERMEKEMVQEASRRWRQEQESAGRPVNPREALKRTAWNNWVHIVCALWTPEMKFADADLLDAAEGVGFIPPESYENVCKVCKTAGTKPTHQCHLPGCTATFHIGCAHQSGYIFGFDVTPVKSSRRDAVSLIKFASETGVAVPGIWCPNHAPPTYVHSMVELTEGDVTALQVYARAYKQADNSITGTVRRAKQFAANAPIPASAVQQPQRQATITNGVASGSGQPDRSIPRARTSRSLSPTAAEDGMELEAGDAAEQKGSVNKLSTRKECCTCRIKATPKWWPVRLDSAQDERSSSPTRDAEDRYRLNGIDTTSHRDDTFMTNGIVKKEPRDQSGISGALPADRTMWQCHRCHVRKIAPPSSPSQVRRSEPTPSEPVQEPPAPEPQPYVQPPGYNYTPRPPPADAAPPPHSHPPGPPAVAQHAPWPPTPTQWGDPILRNNPPPPSVVYGPAPPRSDGQQPSSLWGGHRDGPYGVPPPPPPPSSSGPPQHSPPPAGPYSFPHQHGSPAHGGPPPPMPALARPRSPPRASYDYSRTGLGIGGPSHLGRPFPEHSPSHVNGYGSSQGSWGPAPPQPGLAPPPRPPSIHGQPLTQMAQAAEQINSSQHMRSMSNEGATRLGQPVNPVGGFPSPHMMGGAQPRPITPADARAEEMRAERDRPGASASPSVRNLLS</sequence>
<dbReference type="Pfam" id="PF01426">
    <property type="entry name" value="BAH"/>
    <property type="match status" value="1"/>
</dbReference>
<keyword evidence="2 5" id="KW-0863">Zinc-finger</keyword>
<dbReference type="SUPFAM" id="SSF46689">
    <property type="entry name" value="Homeodomain-like"/>
    <property type="match status" value="1"/>
</dbReference>
<feature type="region of interest" description="Disordered" evidence="6">
    <location>
        <begin position="1351"/>
        <end position="1403"/>
    </location>
</feature>
<feature type="compositionally biased region" description="Basic and acidic residues" evidence="6">
    <location>
        <begin position="1352"/>
        <end position="1370"/>
    </location>
</feature>
<dbReference type="FunCoup" id="W2SE12">
    <property type="interactions" value="54"/>
</dbReference>
<evidence type="ECO:0000256" key="3">
    <source>
        <dbReference type="ARBA" id="ARBA00022833"/>
    </source>
</evidence>
<dbReference type="Proteomes" id="UP000030752">
    <property type="component" value="Unassembled WGS sequence"/>
</dbReference>
<feature type="compositionally biased region" description="Pro residues" evidence="6">
    <location>
        <begin position="1632"/>
        <end position="1646"/>
    </location>
</feature>
<feature type="compositionally biased region" description="Polar residues" evidence="6">
    <location>
        <begin position="1268"/>
        <end position="1289"/>
    </location>
</feature>
<keyword evidence="1" id="KW-0479">Metal-binding</keyword>
<organism evidence="12 13">
    <name type="scientific">Cyphellophora europaea (strain CBS 101466)</name>
    <name type="common">Phialophora europaea</name>
    <dbReference type="NCBI Taxonomy" id="1220924"/>
    <lineage>
        <taxon>Eukaryota</taxon>
        <taxon>Fungi</taxon>
        <taxon>Dikarya</taxon>
        <taxon>Ascomycota</taxon>
        <taxon>Pezizomycotina</taxon>
        <taxon>Eurotiomycetes</taxon>
        <taxon>Chaetothyriomycetidae</taxon>
        <taxon>Chaetothyriales</taxon>
        <taxon>Cyphellophoraceae</taxon>
        <taxon>Cyphellophora</taxon>
    </lineage>
</organism>
<feature type="compositionally biased region" description="Pro residues" evidence="6">
    <location>
        <begin position="1537"/>
        <end position="1559"/>
    </location>
</feature>
<dbReference type="GO" id="GO:0036205">
    <property type="term" value="P:histone catabolic process"/>
    <property type="evidence" value="ECO:0007669"/>
    <property type="project" value="TreeGrafter"/>
</dbReference>
<dbReference type="VEuPathDB" id="FungiDB:HMPREF1541_00472"/>
<keyword evidence="3" id="KW-0862">Zinc</keyword>
<feature type="compositionally biased region" description="Polar residues" evidence="6">
    <location>
        <begin position="447"/>
        <end position="457"/>
    </location>
</feature>
<dbReference type="InterPro" id="IPR001025">
    <property type="entry name" value="BAH_dom"/>
</dbReference>
<dbReference type="InterPro" id="IPR011011">
    <property type="entry name" value="Znf_FYVE_PHD"/>
</dbReference>
<dbReference type="InterPro" id="IPR017884">
    <property type="entry name" value="SANT_dom"/>
</dbReference>
<evidence type="ECO:0000259" key="11">
    <source>
        <dbReference type="PROSITE" id="PS51805"/>
    </source>
</evidence>
<evidence type="ECO:0000259" key="9">
    <source>
        <dbReference type="PROSITE" id="PS51156"/>
    </source>
</evidence>
<dbReference type="InParanoid" id="W2SE12"/>
<protein>
    <recommendedName>
        <fullName evidence="14">PHD finger protein</fullName>
    </recommendedName>
</protein>
<dbReference type="PRINTS" id="PR01217">
    <property type="entry name" value="PRICHEXTENSN"/>
</dbReference>
<dbReference type="EMBL" id="KB822711">
    <property type="protein sequence ID" value="ETN46288.1"/>
    <property type="molecule type" value="Genomic_DNA"/>
</dbReference>
<name>W2SE12_CYPE1</name>
<feature type="region of interest" description="Disordered" evidence="6">
    <location>
        <begin position="1263"/>
        <end position="1325"/>
    </location>
</feature>
<dbReference type="InterPro" id="IPR029617">
    <property type="entry name" value="Snt2"/>
</dbReference>
<dbReference type="Pfam" id="PF00628">
    <property type="entry name" value="PHD"/>
    <property type="match status" value="1"/>
</dbReference>
<feature type="compositionally biased region" description="Pro residues" evidence="6">
    <location>
        <begin position="1504"/>
        <end position="1517"/>
    </location>
</feature>
<dbReference type="Gene3D" id="2.30.30.490">
    <property type="match status" value="1"/>
</dbReference>
<feature type="domain" description="ELM2" evidence="9">
    <location>
        <begin position="526"/>
        <end position="697"/>
    </location>
</feature>
<dbReference type="OrthoDB" id="336088at2759"/>
<feature type="compositionally biased region" description="Basic and acidic residues" evidence="6">
    <location>
        <begin position="926"/>
        <end position="941"/>
    </location>
</feature>
<dbReference type="Gene3D" id="1.10.10.60">
    <property type="entry name" value="Homeodomain-like"/>
    <property type="match status" value="1"/>
</dbReference>
<dbReference type="PROSITE" id="PS51038">
    <property type="entry name" value="BAH"/>
    <property type="match status" value="1"/>
</dbReference>
<feature type="region of interest" description="Disordered" evidence="6">
    <location>
        <begin position="153"/>
        <end position="201"/>
    </location>
</feature>
<dbReference type="InterPro" id="IPR034732">
    <property type="entry name" value="EPHD"/>
</dbReference>
<dbReference type="CDD" id="cd15497">
    <property type="entry name" value="PHD1_Snt2p_like"/>
    <property type="match status" value="1"/>
</dbReference>
<dbReference type="SMART" id="SM00249">
    <property type="entry name" value="PHD"/>
    <property type="match status" value="3"/>
</dbReference>
<feature type="region of interest" description="Disordered" evidence="6">
    <location>
        <begin position="1420"/>
        <end position="1734"/>
    </location>
</feature>
<dbReference type="PROSITE" id="PS50016">
    <property type="entry name" value="ZF_PHD_2"/>
    <property type="match status" value="1"/>
</dbReference>
<feature type="compositionally biased region" description="Pro residues" evidence="6">
    <location>
        <begin position="1442"/>
        <end position="1454"/>
    </location>
</feature>
<feature type="compositionally biased region" description="Low complexity" evidence="6">
    <location>
        <begin position="1581"/>
        <end position="1592"/>
    </location>
</feature>
<dbReference type="GO" id="GO:0048189">
    <property type="term" value="C:Lid2 complex"/>
    <property type="evidence" value="ECO:0007669"/>
    <property type="project" value="TreeGrafter"/>
</dbReference>
<evidence type="ECO:0000256" key="6">
    <source>
        <dbReference type="SAM" id="MobiDB-lite"/>
    </source>
</evidence>
<feature type="compositionally biased region" description="Polar residues" evidence="6">
    <location>
        <begin position="1652"/>
        <end position="1676"/>
    </location>
</feature>
<feature type="compositionally biased region" description="Low complexity" evidence="6">
    <location>
        <begin position="25"/>
        <end position="34"/>
    </location>
</feature>
<dbReference type="PANTHER" id="PTHR47672:SF1">
    <property type="entry name" value="E3 UBIQUITIN-PROTEIN LIGASE SNT2"/>
    <property type="match status" value="1"/>
</dbReference>
<dbReference type="Pfam" id="PF13832">
    <property type="entry name" value="zf-HC5HC2H_2"/>
    <property type="match status" value="1"/>
</dbReference>
<feature type="compositionally biased region" description="Basic and acidic residues" evidence="6">
    <location>
        <begin position="1709"/>
        <end position="1721"/>
    </location>
</feature>
<dbReference type="Pfam" id="PF13831">
    <property type="entry name" value="PHD_2"/>
    <property type="match status" value="1"/>
</dbReference>
<dbReference type="PROSITE" id="PS51156">
    <property type="entry name" value="ELM2"/>
    <property type="match status" value="1"/>
</dbReference>
<reference evidence="12 13" key="1">
    <citation type="submission" date="2013-03" db="EMBL/GenBank/DDBJ databases">
        <title>The Genome Sequence of Phialophora europaea CBS 101466.</title>
        <authorList>
            <consortium name="The Broad Institute Genomics Platform"/>
            <person name="Cuomo C."/>
            <person name="de Hoog S."/>
            <person name="Gorbushina A."/>
            <person name="Walker B."/>
            <person name="Young S.K."/>
            <person name="Zeng Q."/>
            <person name="Gargeya S."/>
            <person name="Fitzgerald M."/>
            <person name="Haas B."/>
            <person name="Abouelleil A."/>
            <person name="Allen A.W."/>
            <person name="Alvarado L."/>
            <person name="Arachchi H.M."/>
            <person name="Berlin A.M."/>
            <person name="Chapman S.B."/>
            <person name="Gainer-Dewar J."/>
            <person name="Goldberg J."/>
            <person name="Griggs A."/>
            <person name="Gujja S."/>
            <person name="Hansen M."/>
            <person name="Howarth C."/>
            <person name="Imamovic A."/>
            <person name="Ireland A."/>
            <person name="Larimer J."/>
            <person name="McCowan C."/>
            <person name="Murphy C."/>
            <person name="Pearson M."/>
            <person name="Poon T.W."/>
            <person name="Priest M."/>
            <person name="Roberts A."/>
            <person name="Saif S."/>
            <person name="Shea T."/>
            <person name="Sisk P."/>
            <person name="Sykes S."/>
            <person name="Wortman J."/>
            <person name="Nusbaum C."/>
            <person name="Birren B."/>
        </authorList>
    </citation>
    <scope>NUCLEOTIDE SEQUENCE [LARGE SCALE GENOMIC DNA]</scope>
    <source>
        <strain evidence="12 13">CBS 101466</strain>
    </source>
</reference>
<feature type="compositionally biased region" description="Basic and acidic residues" evidence="6">
    <location>
        <begin position="1059"/>
        <end position="1086"/>
    </location>
</feature>
<dbReference type="FunFam" id="2.30.30.490:FF:000018">
    <property type="entry name" value="Lid2 complex component snt2"/>
    <property type="match status" value="1"/>
</dbReference>
<dbReference type="InterPro" id="IPR019787">
    <property type="entry name" value="Znf_PHD-finger"/>
</dbReference>
<evidence type="ECO:0000313" key="12">
    <source>
        <dbReference type="EMBL" id="ETN46288.1"/>
    </source>
</evidence>
<dbReference type="GO" id="GO:0003682">
    <property type="term" value="F:chromatin binding"/>
    <property type="evidence" value="ECO:0007669"/>
    <property type="project" value="InterPro"/>
</dbReference>
<dbReference type="eggNOG" id="KOG0955">
    <property type="taxonomic scope" value="Eukaryota"/>
</dbReference>
<dbReference type="GO" id="GO:0008270">
    <property type="term" value="F:zinc ion binding"/>
    <property type="evidence" value="ECO:0007669"/>
    <property type="project" value="UniProtKB-KW"/>
</dbReference>
<keyword evidence="13" id="KW-1185">Reference proteome</keyword>
<evidence type="ECO:0000313" key="13">
    <source>
        <dbReference type="Proteomes" id="UP000030752"/>
    </source>
</evidence>